<gene>
    <name evidence="2" type="ORF">LEP1GSC116_3956</name>
</gene>
<feature type="transmembrane region" description="Helical" evidence="1">
    <location>
        <begin position="6"/>
        <end position="24"/>
    </location>
</feature>
<keyword evidence="1" id="KW-1133">Transmembrane helix</keyword>
<dbReference type="EMBL" id="AHNZ02000978">
    <property type="protein sequence ID" value="EMO02784.1"/>
    <property type="molecule type" value="Genomic_DNA"/>
</dbReference>
<reference evidence="2 3" key="1">
    <citation type="submission" date="2013-01" db="EMBL/GenBank/DDBJ databases">
        <authorList>
            <person name="Harkins D.M."/>
            <person name="Durkin A.S."/>
            <person name="Brinkac L.M."/>
            <person name="Haft D.H."/>
            <person name="Selengut J.D."/>
            <person name="Sanka R."/>
            <person name="DePew J."/>
            <person name="Purushe J."/>
            <person name="Picardeau M."/>
            <person name="Werts C."/>
            <person name="Goarant C."/>
            <person name="Vinetz J.M."/>
            <person name="Sutton G.G."/>
            <person name="Nierman W.C."/>
            <person name="Fouts D.E."/>
        </authorList>
    </citation>
    <scope>NUCLEOTIDE SEQUENCE [LARGE SCALE GENOMIC DNA]</scope>
    <source>
        <strain evidence="2 3">Verdun HP</strain>
    </source>
</reference>
<proteinExistence type="predicted"/>
<name>M6RDW0_LEPIR</name>
<dbReference type="Proteomes" id="UP000012092">
    <property type="component" value="Unassembled WGS sequence"/>
</dbReference>
<comment type="caution">
    <text evidence="2">The sequence shown here is derived from an EMBL/GenBank/DDBJ whole genome shotgun (WGS) entry which is preliminary data.</text>
</comment>
<evidence type="ECO:0000313" key="3">
    <source>
        <dbReference type="Proteomes" id="UP000012092"/>
    </source>
</evidence>
<evidence type="ECO:0000313" key="2">
    <source>
        <dbReference type="EMBL" id="EMO02784.1"/>
    </source>
</evidence>
<sequence>MIFNSAVFIYFFLVVLAVCYFLLLEKLPEQSRIYFYSSLPIYFTDGGIGSF</sequence>
<keyword evidence="1" id="KW-0812">Transmembrane</keyword>
<accession>M6RDW0</accession>
<keyword evidence="1" id="KW-0472">Membrane</keyword>
<organism evidence="2 3">
    <name type="scientific">Leptospira interrogans serovar Icterohaemorrhagiae str. Verdun HP</name>
    <dbReference type="NCBI Taxonomy" id="1049910"/>
    <lineage>
        <taxon>Bacteria</taxon>
        <taxon>Pseudomonadati</taxon>
        <taxon>Spirochaetota</taxon>
        <taxon>Spirochaetia</taxon>
        <taxon>Leptospirales</taxon>
        <taxon>Leptospiraceae</taxon>
        <taxon>Leptospira</taxon>
    </lineage>
</organism>
<protein>
    <submittedName>
        <fullName evidence="2">Uncharacterized protein</fullName>
    </submittedName>
</protein>
<dbReference type="AlphaFoldDB" id="M6RDW0"/>
<evidence type="ECO:0000256" key="1">
    <source>
        <dbReference type="SAM" id="Phobius"/>
    </source>
</evidence>